<keyword evidence="1" id="KW-0472">Membrane</keyword>
<name>A0A0A9FGT8_ARUDO</name>
<reference evidence="2" key="1">
    <citation type="submission" date="2014-09" db="EMBL/GenBank/DDBJ databases">
        <authorList>
            <person name="Magalhaes I.L.F."/>
            <person name="Oliveira U."/>
            <person name="Santos F.R."/>
            <person name="Vidigal T.H.D.A."/>
            <person name="Brescovit A.D."/>
            <person name="Santos A.J."/>
        </authorList>
    </citation>
    <scope>NUCLEOTIDE SEQUENCE</scope>
    <source>
        <tissue evidence="2">Shoot tissue taken approximately 20 cm above the soil surface</tissue>
    </source>
</reference>
<proteinExistence type="predicted"/>
<keyword evidence="1" id="KW-1133">Transmembrane helix</keyword>
<accession>A0A0A9FGT8</accession>
<sequence length="64" mass="7248">MMKKFGVTSQLLIILVQSIALCYSFTISQFRGLTSQLLIILVQSIALCYSFTISQFRGRNRADL</sequence>
<dbReference type="EMBL" id="GBRH01186359">
    <property type="protein sequence ID" value="JAE11537.1"/>
    <property type="molecule type" value="Transcribed_RNA"/>
</dbReference>
<evidence type="ECO:0000313" key="2">
    <source>
        <dbReference type="EMBL" id="JAE11537.1"/>
    </source>
</evidence>
<keyword evidence="1" id="KW-0812">Transmembrane</keyword>
<evidence type="ECO:0000256" key="1">
    <source>
        <dbReference type="SAM" id="Phobius"/>
    </source>
</evidence>
<protein>
    <submittedName>
        <fullName evidence="2">Uncharacterized protein</fullName>
    </submittedName>
</protein>
<feature type="transmembrane region" description="Helical" evidence="1">
    <location>
        <begin position="34"/>
        <end position="52"/>
    </location>
</feature>
<reference evidence="2" key="2">
    <citation type="journal article" date="2015" name="Data Brief">
        <title>Shoot transcriptome of the giant reed, Arundo donax.</title>
        <authorList>
            <person name="Barrero R.A."/>
            <person name="Guerrero F.D."/>
            <person name="Moolhuijzen P."/>
            <person name="Goolsby J.A."/>
            <person name="Tidwell J."/>
            <person name="Bellgard S.E."/>
            <person name="Bellgard M.I."/>
        </authorList>
    </citation>
    <scope>NUCLEOTIDE SEQUENCE</scope>
    <source>
        <tissue evidence="2">Shoot tissue taken approximately 20 cm above the soil surface</tissue>
    </source>
</reference>
<dbReference type="AlphaFoldDB" id="A0A0A9FGT8"/>
<organism evidence="2">
    <name type="scientific">Arundo donax</name>
    <name type="common">Giant reed</name>
    <name type="synonym">Donax arundinaceus</name>
    <dbReference type="NCBI Taxonomy" id="35708"/>
    <lineage>
        <taxon>Eukaryota</taxon>
        <taxon>Viridiplantae</taxon>
        <taxon>Streptophyta</taxon>
        <taxon>Embryophyta</taxon>
        <taxon>Tracheophyta</taxon>
        <taxon>Spermatophyta</taxon>
        <taxon>Magnoliopsida</taxon>
        <taxon>Liliopsida</taxon>
        <taxon>Poales</taxon>
        <taxon>Poaceae</taxon>
        <taxon>PACMAD clade</taxon>
        <taxon>Arundinoideae</taxon>
        <taxon>Arundineae</taxon>
        <taxon>Arundo</taxon>
    </lineage>
</organism>